<evidence type="ECO:0000313" key="2">
    <source>
        <dbReference type="EMBL" id="RAL08531.1"/>
    </source>
</evidence>
<name>A0A395HKQ5_ASPHC</name>
<evidence type="ECO:0000313" key="3">
    <source>
        <dbReference type="Proteomes" id="UP000248961"/>
    </source>
</evidence>
<dbReference type="GO" id="GO:0005524">
    <property type="term" value="F:ATP binding"/>
    <property type="evidence" value="ECO:0007669"/>
    <property type="project" value="InterPro"/>
</dbReference>
<dbReference type="VEuPathDB" id="FungiDB:BO97DRAFT_353890"/>
<organism evidence="2 3">
    <name type="scientific">Aspergillus homomorphus (strain CBS 101889)</name>
    <dbReference type="NCBI Taxonomy" id="1450537"/>
    <lineage>
        <taxon>Eukaryota</taxon>
        <taxon>Fungi</taxon>
        <taxon>Dikarya</taxon>
        <taxon>Ascomycota</taxon>
        <taxon>Pezizomycotina</taxon>
        <taxon>Eurotiomycetes</taxon>
        <taxon>Eurotiomycetidae</taxon>
        <taxon>Eurotiales</taxon>
        <taxon>Aspergillaceae</taxon>
        <taxon>Aspergillus</taxon>
        <taxon>Aspergillus subgen. Circumdati</taxon>
    </lineage>
</organism>
<dbReference type="Pfam" id="PF00069">
    <property type="entry name" value="Pkinase"/>
    <property type="match status" value="1"/>
</dbReference>
<sequence length="242" mass="27986">MIVAKLYDPHYGGASGTTAAVFHAEVQYMRESAAYRHAAVHHVQHLAPHYYGSWSTCIESEEWPVPSRDVRLILTGYVNGKDMTCLSPRQFSQMERKAIMRQILTAESRFYACDLCHNDLFPRNVLITAPSARLGSSGPPRIVIIDFGLATIGRSSADVYSADDPYLLSERYISPILRWWRSLGETNIWGRWVDWDWNQWLTETFAADKPDITPEMLKWLHPHERNHSFFLEVLERNRVCSW</sequence>
<dbReference type="InterPro" id="IPR011009">
    <property type="entry name" value="Kinase-like_dom_sf"/>
</dbReference>
<dbReference type="GeneID" id="37196359"/>
<feature type="domain" description="Protein kinase" evidence="1">
    <location>
        <begin position="1"/>
        <end position="242"/>
    </location>
</feature>
<dbReference type="OrthoDB" id="4267316at2759"/>
<gene>
    <name evidence="2" type="ORF">BO97DRAFT_353890</name>
</gene>
<dbReference type="Gene3D" id="1.10.510.10">
    <property type="entry name" value="Transferase(Phosphotransferase) domain 1"/>
    <property type="match status" value="1"/>
</dbReference>
<dbReference type="Proteomes" id="UP000248961">
    <property type="component" value="Unassembled WGS sequence"/>
</dbReference>
<reference evidence="2 3" key="1">
    <citation type="submission" date="2018-02" db="EMBL/GenBank/DDBJ databases">
        <title>The genomes of Aspergillus section Nigri reveals drivers in fungal speciation.</title>
        <authorList>
            <consortium name="DOE Joint Genome Institute"/>
            <person name="Vesth T.C."/>
            <person name="Nybo J."/>
            <person name="Theobald S."/>
            <person name="Brandl J."/>
            <person name="Frisvad J.C."/>
            <person name="Nielsen K.F."/>
            <person name="Lyhne E.K."/>
            <person name="Kogle M.E."/>
            <person name="Kuo A."/>
            <person name="Riley R."/>
            <person name="Clum A."/>
            <person name="Nolan M."/>
            <person name="Lipzen A."/>
            <person name="Salamov A."/>
            <person name="Henrissat B."/>
            <person name="Wiebenga A."/>
            <person name="De vries R.P."/>
            <person name="Grigoriev I.V."/>
            <person name="Mortensen U.H."/>
            <person name="Andersen M.R."/>
            <person name="Baker S.E."/>
        </authorList>
    </citation>
    <scope>NUCLEOTIDE SEQUENCE [LARGE SCALE GENOMIC DNA]</scope>
    <source>
        <strain evidence="2 3">CBS 101889</strain>
    </source>
</reference>
<dbReference type="InterPro" id="IPR000719">
    <property type="entry name" value="Prot_kinase_dom"/>
</dbReference>
<dbReference type="EMBL" id="KZ824313">
    <property type="protein sequence ID" value="RAL08531.1"/>
    <property type="molecule type" value="Genomic_DNA"/>
</dbReference>
<evidence type="ECO:0000259" key="1">
    <source>
        <dbReference type="PROSITE" id="PS50011"/>
    </source>
</evidence>
<dbReference type="RefSeq" id="XP_025547685.1">
    <property type="nucleotide sequence ID" value="XM_025692070.1"/>
</dbReference>
<dbReference type="GO" id="GO:0004672">
    <property type="term" value="F:protein kinase activity"/>
    <property type="evidence" value="ECO:0007669"/>
    <property type="project" value="InterPro"/>
</dbReference>
<dbReference type="AlphaFoldDB" id="A0A395HKQ5"/>
<protein>
    <recommendedName>
        <fullName evidence="1">Protein kinase domain-containing protein</fullName>
    </recommendedName>
</protein>
<proteinExistence type="predicted"/>
<dbReference type="SUPFAM" id="SSF56112">
    <property type="entry name" value="Protein kinase-like (PK-like)"/>
    <property type="match status" value="1"/>
</dbReference>
<accession>A0A395HKQ5</accession>
<keyword evidence="3" id="KW-1185">Reference proteome</keyword>
<dbReference type="PROSITE" id="PS50011">
    <property type="entry name" value="PROTEIN_KINASE_DOM"/>
    <property type="match status" value="1"/>
</dbReference>